<dbReference type="Proteomes" id="UP001515100">
    <property type="component" value="Unassembled WGS sequence"/>
</dbReference>
<reference evidence="1" key="1">
    <citation type="submission" date="2019-09" db="EMBL/GenBank/DDBJ databases">
        <authorList>
            <person name="Li J."/>
        </authorList>
    </citation>
    <scope>NUCLEOTIDE SEQUENCE [LARGE SCALE GENOMIC DNA]</scope>
    <source>
        <strain evidence="1">NRBC 14897</strain>
    </source>
</reference>
<protein>
    <submittedName>
        <fullName evidence="1">Uncharacterized protein</fullName>
    </submittedName>
</protein>
<dbReference type="AlphaFoldDB" id="A0A641AR00"/>
<accession>A0A641AR00</accession>
<dbReference type="RefSeq" id="WP_129181065.1">
    <property type="nucleotide sequence ID" value="NZ_JAGIOG010000001.1"/>
</dbReference>
<organism evidence="1 2">
    <name type="scientific">Aeromicrobium fastidiosum</name>
    <dbReference type="NCBI Taxonomy" id="52699"/>
    <lineage>
        <taxon>Bacteria</taxon>
        <taxon>Bacillati</taxon>
        <taxon>Actinomycetota</taxon>
        <taxon>Actinomycetes</taxon>
        <taxon>Propionibacteriales</taxon>
        <taxon>Nocardioidaceae</taxon>
        <taxon>Aeromicrobium</taxon>
    </lineage>
</organism>
<comment type="caution">
    <text evidence="1">The sequence shown here is derived from an EMBL/GenBank/DDBJ whole genome shotgun (WGS) entry which is preliminary data.</text>
</comment>
<dbReference type="EMBL" id="SDPP02000001">
    <property type="protein sequence ID" value="KAA1380520.1"/>
    <property type="molecule type" value="Genomic_DNA"/>
</dbReference>
<evidence type="ECO:0000313" key="1">
    <source>
        <dbReference type="EMBL" id="KAA1380520.1"/>
    </source>
</evidence>
<sequence>MAIKSYIVGPGSLIFGSPGAPDEMAAQITSCTATPSVDIGDVIPVLSGEELPGDREVTWVLEGNFLQDITETGITTYTLENSGQQKPFVYIPNNIEGRSLSGNVVIDPTAIGGDVKARATADFEFSIIGEPALGDVAP</sequence>
<name>A0A641AR00_9ACTN</name>
<evidence type="ECO:0000313" key="2">
    <source>
        <dbReference type="Proteomes" id="UP001515100"/>
    </source>
</evidence>
<dbReference type="OrthoDB" id="3235220at2"/>
<keyword evidence="2" id="KW-1185">Reference proteome</keyword>
<gene>
    <name evidence="1" type="ORF">ESP62_004910</name>
</gene>
<proteinExistence type="predicted"/>